<dbReference type="RefSeq" id="WP_099090868.1">
    <property type="nucleotide sequence ID" value="NZ_CP093217.1"/>
</dbReference>
<proteinExistence type="inferred from homology"/>
<dbReference type="NCBIfam" id="TIGR00621">
    <property type="entry name" value="ssb"/>
    <property type="match status" value="1"/>
</dbReference>
<protein>
    <recommendedName>
        <fullName evidence="2 3">Single-stranded DNA-binding protein</fullName>
        <shortName evidence="2">SSB</shortName>
    </recommendedName>
</protein>
<comment type="subunit">
    <text evidence="2">Homotetramer.</text>
</comment>
<dbReference type="Proteomes" id="UP001056588">
    <property type="component" value="Chromosome"/>
</dbReference>
<evidence type="ECO:0000256" key="3">
    <source>
        <dbReference type="RuleBase" id="RU000524"/>
    </source>
</evidence>
<dbReference type="OrthoDB" id="9809878at2"/>
<dbReference type="Gene3D" id="2.40.50.140">
    <property type="entry name" value="Nucleic acid-binding proteins"/>
    <property type="match status" value="1"/>
</dbReference>
<dbReference type="HAMAP" id="MF_00984">
    <property type="entry name" value="SSB"/>
    <property type="match status" value="1"/>
</dbReference>
<dbReference type="GO" id="GO:0006260">
    <property type="term" value="P:DNA replication"/>
    <property type="evidence" value="ECO:0007669"/>
    <property type="project" value="InterPro"/>
</dbReference>
<dbReference type="InterPro" id="IPR012340">
    <property type="entry name" value="NA-bd_OB-fold"/>
</dbReference>
<keyword evidence="7" id="KW-1185">Reference proteome</keyword>
<gene>
    <name evidence="4" type="ORF">BTJ66_10265</name>
    <name evidence="5" type="ORF">MNY58_04210</name>
</gene>
<evidence type="ECO:0000256" key="2">
    <source>
        <dbReference type="HAMAP-Rule" id="MF_00984"/>
    </source>
</evidence>
<name>A0A2C6U5I8_9STAP</name>
<sequence length="139" mass="16126">MINNIVIVGRLTKDPKIYDKEGKKLATFCVAVTRNYKDKNQNTICDYLFCKAFGKIATNIELYINQGSLVGITGQMQSHKYVKEGQTHFVSEILIETIKFMSPRTKDENDILFEPFPLEQIHDPFKEMKIQENDIYEIV</sequence>
<dbReference type="Proteomes" id="UP000223828">
    <property type="component" value="Unassembled WGS sequence"/>
</dbReference>
<dbReference type="AlphaFoldDB" id="A0A2C6U5I8"/>
<reference evidence="6" key="2">
    <citation type="submission" date="2017-10" db="EMBL/GenBank/DDBJ databases">
        <title>Staphylococcus edaphicus sp. nov., isolated in Antarctica, harbouring mecC gene and genomic islands essential in adaptation to extreme environment.</title>
        <authorList>
            <person name="Pantucek R."/>
            <person name="Sedlacek I."/>
            <person name="Indrakova A."/>
            <person name="Vrbovska V."/>
            <person name="Maslanova I."/>
            <person name="Kovarovic V."/>
            <person name="Svec P."/>
            <person name="Kralova S."/>
            <person name="Kristofova L."/>
            <person name="Keklakova J."/>
            <person name="Petras P."/>
            <person name="Doskar J."/>
        </authorList>
    </citation>
    <scope>NUCLEOTIDE SEQUENCE [LARGE SCALE GENOMIC DNA]</scope>
    <source>
        <strain evidence="6">CCM 5085</strain>
    </source>
</reference>
<reference evidence="4" key="3">
    <citation type="submission" date="2017-10" db="EMBL/GenBank/DDBJ databases">
        <authorList>
            <person name="Vrbovska V."/>
            <person name="Kovarovic V."/>
            <person name="Indrakova A."/>
        </authorList>
    </citation>
    <scope>NUCLEOTIDE SEQUENCE</scope>
    <source>
        <strain evidence="4">CCM 8730</strain>
    </source>
</reference>
<organism evidence="4 6">
    <name type="scientific">Staphylococcus edaphicus</name>
    <dbReference type="NCBI Taxonomy" id="1955013"/>
    <lineage>
        <taxon>Bacteria</taxon>
        <taxon>Bacillati</taxon>
        <taxon>Bacillota</taxon>
        <taxon>Bacilli</taxon>
        <taxon>Bacillales</taxon>
        <taxon>Staphylococcaceae</taxon>
        <taxon>Staphylococcus</taxon>
    </lineage>
</organism>
<comment type="caution">
    <text evidence="2">Lacks conserved residue(s) required for the propagation of feature annotation.</text>
</comment>
<keyword evidence="1 2" id="KW-0238">DNA-binding</keyword>
<dbReference type="EMBL" id="MRZN01000017">
    <property type="protein sequence ID" value="PHK49122.1"/>
    <property type="molecule type" value="Genomic_DNA"/>
</dbReference>
<reference evidence="5" key="4">
    <citation type="submission" date="2022-03" db="EMBL/GenBank/DDBJ databases">
        <title>Complete Genome Sequence of Staphylococcus edaphicus strain CCM 8731.</title>
        <authorList>
            <person name="Rimmer C.O."/>
            <person name="Thomas J.C."/>
        </authorList>
    </citation>
    <scope>NUCLEOTIDE SEQUENCE</scope>
    <source>
        <strain evidence="5">CCM 8731</strain>
    </source>
</reference>
<dbReference type="EMBL" id="CP093217">
    <property type="protein sequence ID" value="UQW82311.1"/>
    <property type="molecule type" value="Genomic_DNA"/>
</dbReference>
<evidence type="ECO:0000256" key="1">
    <source>
        <dbReference type="ARBA" id="ARBA00023125"/>
    </source>
</evidence>
<evidence type="ECO:0000313" key="7">
    <source>
        <dbReference type="Proteomes" id="UP001056588"/>
    </source>
</evidence>
<dbReference type="InterPro" id="IPR000424">
    <property type="entry name" value="Primosome_PriB/ssb"/>
</dbReference>
<evidence type="ECO:0000313" key="6">
    <source>
        <dbReference type="Proteomes" id="UP000223828"/>
    </source>
</evidence>
<accession>A0A2C6U5I8</accession>
<dbReference type="PROSITE" id="PS50935">
    <property type="entry name" value="SSB"/>
    <property type="match status" value="1"/>
</dbReference>
<dbReference type="InterPro" id="IPR011344">
    <property type="entry name" value="ssDNA-bd"/>
</dbReference>
<dbReference type="CDD" id="cd04496">
    <property type="entry name" value="SSB_OBF"/>
    <property type="match status" value="1"/>
</dbReference>
<evidence type="ECO:0000313" key="4">
    <source>
        <dbReference type="EMBL" id="PHK49122.1"/>
    </source>
</evidence>
<dbReference type="SUPFAM" id="SSF50249">
    <property type="entry name" value="Nucleic acid-binding proteins"/>
    <property type="match status" value="1"/>
</dbReference>
<evidence type="ECO:0000313" key="5">
    <source>
        <dbReference type="EMBL" id="UQW82311.1"/>
    </source>
</evidence>
<dbReference type="GO" id="GO:0003697">
    <property type="term" value="F:single-stranded DNA binding"/>
    <property type="evidence" value="ECO:0007669"/>
    <property type="project" value="UniProtKB-UniRule"/>
</dbReference>
<reference evidence="4" key="1">
    <citation type="journal article" date="2017" name="Appl. Environ. Microbiol.">
        <title>Staphylococcus edaphicus sp. nov., isolated in Antarctica, harbours mecC gene and genomic islands with suspected role in adaptation to extreme environment.</title>
        <authorList>
            <person name="Pantucek R."/>
            <person name="Sedlacek I."/>
            <person name="Indrakova A."/>
            <person name="Vrbovska V."/>
            <person name="Maslanova I."/>
            <person name="Kovarovic V."/>
            <person name="Svec P."/>
            <person name="Kralova S."/>
            <person name="Kristofova L."/>
            <person name="Keklakova J."/>
            <person name="Petras P."/>
            <person name="Doskar J."/>
        </authorList>
    </citation>
    <scope>NUCLEOTIDE SEQUENCE</scope>
    <source>
        <strain evidence="4">CCM 8730</strain>
    </source>
</reference>
<dbReference type="Pfam" id="PF00436">
    <property type="entry name" value="SSB"/>
    <property type="match status" value="1"/>
</dbReference>